<dbReference type="InterPro" id="IPR050078">
    <property type="entry name" value="Ribosomal_L11_MeTrfase_PrmA"/>
</dbReference>
<comment type="subcellular location">
    <subcellularLocation>
        <location evidence="6">Cytoplasm</location>
    </subcellularLocation>
</comment>
<keyword evidence="7" id="KW-0689">Ribosomal protein</keyword>
<comment type="function">
    <text evidence="6">Methylates ribosomal protein L11.</text>
</comment>
<dbReference type="Pfam" id="PF06325">
    <property type="entry name" value="PrmA"/>
    <property type="match status" value="1"/>
</dbReference>
<dbReference type="RefSeq" id="WP_135347597.1">
    <property type="nucleotide sequence ID" value="NZ_SRJD01000003.1"/>
</dbReference>
<evidence type="ECO:0000256" key="3">
    <source>
        <dbReference type="ARBA" id="ARBA00022603"/>
    </source>
</evidence>
<evidence type="ECO:0000313" key="7">
    <source>
        <dbReference type="EMBL" id="TGA99574.1"/>
    </source>
</evidence>
<dbReference type="GO" id="GO:0032259">
    <property type="term" value="P:methylation"/>
    <property type="evidence" value="ECO:0007669"/>
    <property type="project" value="UniProtKB-KW"/>
</dbReference>
<dbReference type="GO" id="GO:0005737">
    <property type="term" value="C:cytoplasm"/>
    <property type="evidence" value="ECO:0007669"/>
    <property type="project" value="UniProtKB-SubCell"/>
</dbReference>
<feature type="binding site" evidence="6">
    <location>
        <position position="248"/>
    </location>
    <ligand>
        <name>S-adenosyl-L-methionine</name>
        <dbReference type="ChEBI" id="CHEBI:59789"/>
    </ligand>
</feature>
<dbReference type="PANTHER" id="PTHR43648">
    <property type="entry name" value="ELECTRON TRANSFER FLAVOPROTEIN BETA SUBUNIT LYSINE METHYLTRANSFERASE"/>
    <property type="match status" value="1"/>
</dbReference>
<organism evidence="7 8">
    <name type="scientific">Sporolactobacillus shoreae</name>
    <dbReference type="NCBI Taxonomy" id="1465501"/>
    <lineage>
        <taxon>Bacteria</taxon>
        <taxon>Bacillati</taxon>
        <taxon>Bacillota</taxon>
        <taxon>Bacilli</taxon>
        <taxon>Bacillales</taxon>
        <taxon>Sporolactobacillaceae</taxon>
        <taxon>Sporolactobacillus</taxon>
    </lineage>
</organism>
<sequence length="314" mass="34295">MKWSEICIHTTEEAIEPVTGILYQAGAGGVVIENSQDLQKDQPAGTETVFDLDPNDFPVDGVNVKAYLPVNSFLGETVEEIKQALNNLLLYNIDPGENLLTFSEHNEEEWATAWKKYYKPVHVGDHFTITPTWIDYHSEDSKRHMIELDPGMAFGTGTHPTTVLCIEALEKYMTTGAQVLDVGTGTGVLSIAAAKLGAGSVLAVDLDQVAVHSSKLNVKLNKVRDIVSVRQNNLADGIKTEFDLIVGNLLAELVIRLVEEGAASKLKADGVLVVSGIIKTKRDQVCDVLLSNGFHLIDEKRSGDWVALVARKVF</sequence>
<dbReference type="Proteomes" id="UP000298347">
    <property type="component" value="Unassembled WGS sequence"/>
</dbReference>
<accession>A0A4Z0GQM6</accession>
<gene>
    <name evidence="6" type="primary">prmA</name>
    <name evidence="7" type="ORF">E4665_04415</name>
</gene>
<dbReference type="GO" id="GO:0016279">
    <property type="term" value="F:protein-lysine N-methyltransferase activity"/>
    <property type="evidence" value="ECO:0007669"/>
    <property type="project" value="RHEA"/>
</dbReference>
<dbReference type="GO" id="GO:0005840">
    <property type="term" value="C:ribosome"/>
    <property type="evidence" value="ECO:0007669"/>
    <property type="project" value="UniProtKB-KW"/>
</dbReference>
<dbReference type="CDD" id="cd02440">
    <property type="entry name" value="AdoMet_MTases"/>
    <property type="match status" value="1"/>
</dbReference>
<evidence type="ECO:0000256" key="5">
    <source>
        <dbReference type="ARBA" id="ARBA00022691"/>
    </source>
</evidence>
<evidence type="ECO:0000256" key="2">
    <source>
        <dbReference type="ARBA" id="ARBA00022490"/>
    </source>
</evidence>
<keyword evidence="7" id="KW-0687">Ribonucleoprotein</keyword>
<dbReference type="PIRSF" id="PIRSF000401">
    <property type="entry name" value="RPL11_MTase"/>
    <property type="match status" value="1"/>
</dbReference>
<dbReference type="Gene3D" id="3.40.50.150">
    <property type="entry name" value="Vaccinia Virus protein VP39"/>
    <property type="match status" value="1"/>
</dbReference>
<dbReference type="EMBL" id="SRJD01000003">
    <property type="protein sequence ID" value="TGA99574.1"/>
    <property type="molecule type" value="Genomic_DNA"/>
</dbReference>
<dbReference type="InterPro" id="IPR004498">
    <property type="entry name" value="Ribosomal_PrmA_MeTrfase"/>
</dbReference>
<evidence type="ECO:0000256" key="1">
    <source>
        <dbReference type="ARBA" id="ARBA00009741"/>
    </source>
</evidence>
<dbReference type="InterPro" id="IPR029063">
    <property type="entry name" value="SAM-dependent_MTases_sf"/>
</dbReference>
<keyword evidence="8" id="KW-1185">Reference proteome</keyword>
<keyword evidence="2 6" id="KW-0963">Cytoplasm</keyword>
<feature type="binding site" evidence="6">
    <location>
        <position position="205"/>
    </location>
    <ligand>
        <name>S-adenosyl-L-methionine</name>
        <dbReference type="ChEBI" id="CHEBI:59789"/>
    </ligand>
</feature>
<dbReference type="SUPFAM" id="SSF53335">
    <property type="entry name" value="S-adenosyl-L-methionine-dependent methyltransferases"/>
    <property type="match status" value="1"/>
</dbReference>
<dbReference type="EC" id="2.1.1.-" evidence="6"/>
<comment type="similarity">
    <text evidence="1 6">Belongs to the methyltransferase superfamily. PrmA family.</text>
</comment>
<feature type="binding site" evidence="6">
    <location>
        <position position="162"/>
    </location>
    <ligand>
        <name>S-adenosyl-L-methionine</name>
        <dbReference type="ChEBI" id="CHEBI:59789"/>
    </ligand>
</feature>
<evidence type="ECO:0000256" key="4">
    <source>
        <dbReference type="ARBA" id="ARBA00022679"/>
    </source>
</evidence>
<keyword evidence="4 6" id="KW-0808">Transferase</keyword>
<dbReference type="NCBIfam" id="TIGR00406">
    <property type="entry name" value="prmA"/>
    <property type="match status" value="1"/>
</dbReference>
<keyword evidence="5 6" id="KW-0949">S-adenosyl-L-methionine</keyword>
<dbReference type="PANTHER" id="PTHR43648:SF1">
    <property type="entry name" value="ELECTRON TRANSFER FLAVOPROTEIN BETA SUBUNIT LYSINE METHYLTRANSFERASE"/>
    <property type="match status" value="1"/>
</dbReference>
<comment type="caution">
    <text evidence="7">The sequence shown here is derived from an EMBL/GenBank/DDBJ whole genome shotgun (WGS) entry which is preliminary data.</text>
</comment>
<reference evidence="7 8" key="1">
    <citation type="journal article" date="2015" name="Int. J. Syst. Evol. Microbiol.">
        <title>Sporolactobacillus shoreae sp. nov. and Sporolactobacillus spathodeae sp. nov., two spore-forming lactic acid bacteria isolated from tree barks in Thailand.</title>
        <authorList>
            <person name="Thamacharoensuk T."/>
            <person name="Kitahara M."/>
            <person name="Ohkuma M."/>
            <person name="Thongchul N."/>
            <person name="Tanasupawat S."/>
        </authorList>
    </citation>
    <scope>NUCLEOTIDE SEQUENCE [LARGE SCALE GENOMIC DNA]</scope>
    <source>
        <strain evidence="7 8">BK92</strain>
    </source>
</reference>
<comment type="catalytic activity">
    <reaction evidence="6">
        <text>L-lysyl-[protein] + 3 S-adenosyl-L-methionine = N(6),N(6),N(6)-trimethyl-L-lysyl-[protein] + 3 S-adenosyl-L-homocysteine + 3 H(+)</text>
        <dbReference type="Rhea" id="RHEA:54192"/>
        <dbReference type="Rhea" id="RHEA-COMP:9752"/>
        <dbReference type="Rhea" id="RHEA-COMP:13826"/>
        <dbReference type="ChEBI" id="CHEBI:15378"/>
        <dbReference type="ChEBI" id="CHEBI:29969"/>
        <dbReference type="ChEBI" id="CHEBI:57856"/>
        <dbReference type="ChEBI" id="CHEBI:59789"/>
        <dbReference type="ChEBI" id="CHEBI:61961"/>
    </reaction>
</comment>
<proteinExistence type="inferred from homology"/>
<evidence type="ECO:0000313" key="8">
    <source>
        <dbReference type="Proteomes" id="UP000298347"/>
    </source>
</evidence>
<evidence type="ECO:0000256" key="6">
    <source>
        <dbReference type="HAMAP-Rule" id="MF_00735"/>
    </source>
</evidence>
<protein>
    <recommendedName>
        <fullName evidence="6">Ribosomal protein L11 methyltransferase</fullName>
        <shortName evidence="6">L11 Mtase</shortName>
        <ecNumber evidence="6">2.1.1.-</ecNumber>
    </recommendedName>
</protein>
<dbReference type="HAMAP" id="MF_00735">
    <property type="entry name" value="Methyltr_PrmA"/>
    <property type="match status" value="1"/>
</dbReference>
<keyword evidence="3 6" id="KW-0489">Methyltransferase</keyword>
<dbReference type="AlphaFoldDB" id="A0A4Z0GQM6"/>
<dbReference type="OrthoDB" id="9785995at2"/>
<feature type="binding site" evidence="6">
    <location>
        <position position="183"/>
    </location>
    <ligand>
        <name>S-adenosyl-L-methionine</name>
        <dbReference type="ChEBI" id="CHEBI:59789"/>
    </ligand>
</feature>
<name>A0A4Z0GQM6_9BACL</name>